<organism evidence="1 2">
    <name type="scientific">Candidatus Vogelbacteria bacterium RIFOXYD1_FULL_46_19</name>
    <dbReference type="NCBI Taxonomy" id="1802439"/>
    <lineage>
        <taxon>Bacteria</taxon>
        <taxon>Candidatus Vogeliibacteriota</taxon>
    </lineage>
</organism>
<proteinExistence type="predicted"/>
<dbReference type="AlphaFoldDB" id="A0A1G2QIK5"/>
<dbReference type="Proteomes" id="UP000177838">
    <property type="component" value="Unassembled WGS sequence"/>
</dbReference>
<protein>
    <submittedName>
        <fullName evidence="1">Uncharacterized protein</fullName>
    </submittedName>
</protein>
<sequence length="110" mass="12028">MNIFMFLVAVTLMAIGFHLGSIRNSLSRMSEQESTLVYEEVVEVVGLATYPFDGLGATVGYLVKSHDGLKVIPLSQGLMGKEPVEIARPQFLTVLHSSTGEMHYNALLVD</sequence>
<accession>A0A1G2QIK5</accession>
<name>A0A1G2QIK5_9BACT</name>
<gene>
    <name evidence="1" type="ORF">A2589_03045</name>
</gene>
<reference evidence="1 2" key="1">
    <citation type="journal article" date="2016" name="Nat. Commun.">
        <title>Thousands of microbial genomes shed light on interconnected biogeochemical processes in an aquifer system.</title>
        <authorList>
            <person name="Anantharaman K."/>
            <person name="Brown C.T."/>
            <person name="Hug L.A."/>
            <person name="Sharon I."/>
            <person name="Castelle C.J."/>
            <person name="Probst A.J."/>
            <person name="Thomas B.C."/>
            <person name="Singh A."/>
            <person name="Wilkins M.J."/>
            <person name="Karaoz U."/>
            <person name="Brodie E.L."/>
            <person name="Williams K.H."/>
            <person name="Hubbard S.S."/>
            <person name="Banfield J.F."/>
        </authorList>
    </citation>
    <scope>NUCLEOTIDE SEQUENCE [LARGE SCALE GENOMIC DNA]</scope>
</reference>
<comment type="caution">
    <text evidence="1">The sequence shown here is derived from an EMBL/GenBank/DDBJ whole genome shotgun (WGS) entry which is preliminary data.</text>
</comment>
<evidence type="ECO:0000313" key="1">
    <source>
        <dbReference type="EMBL" id="OHA59791.1"/>
    </source>
</evidence>
<evidence type="ECO:0000313" key="2">
    <source>
        <dbReference type="Proteomes" id="UP000177838"/>
    </source>
</evidence>
<dbReference type="EMBL" id="MHTK01000005">
    <property type="protein sequence ID" value="OHA59791.1"/>
    <property type="molecule type" value="Genomic_DNA"/>
</dbReference>